<proteinExistence type="predicted"/>
<protein>
    <submittedName>
        <fullName evidence="2">Uncharacterized protein</fullName>
    </submittedName>
</protein>
<evidence type="ECO:0000256" key="1">
    <source>
        <dbReference type="SAM" id="MobiDB-lite"/>
    </source>
</evidence>
<dbReference type="AlphaFoldDB" id="A0A380W5K1"/>
<name>A0A380W5K1_AFIFE</name>
<dbReference type="RefSeq" id="WP_002719098.1">
    <property type="nucleotide sequence ID" value="NZ_UFSI01000001.1"/>
</dbReference>
<evidence type="ECO:0000313" key="3">
    <source>
        <dbReference type="Proteomes" id="UP000254343"/>
    </source>
</evidence>
<feature type="region of interest" description="Disordered" evidence="1">
    <location>
        <begin position="54"/>
        <end position="107"/>
    </location>
</feature>
<gene>
    <name evidence="2" type="ORF">NCTC12722_01415</name>
</gene>
<organism evidence="2 3">
    <name type="scientific">Afipia felis</name>
    <name type="common">Cat scratch disease bacillus</name>
    <dbReference type="NCBI Taxonomy" id="1035"/>
    <lineage>
        <taxon>Bacteria</taxon>
        <taxon>Pseudomonadati</taxon>
        <taxon>Pseudomonadota</taxon>
        <taxon>Alphaproteobacteria</taxon>
        <taxon>Hyphomicrobiales</taxon>
        <taxon>Nitrobacteraceae</taxon>
        <taxon>Afipia</taxon>
    </lineage>
</organism>
<dbReference type="EMBL" id="UIGB01000001">
    <property type="protein sequence ID" value="SUU84228.1"/>
    <property type="molecule type" value="Genomic_DNA"/>
</dbReference>
<reference evidence="2 3" key="1">
    <citation type="submission" date="2018-06" db="EMBL/GenBank/DDBJ databases">
        <authorList>
            <consortium name="Pathogen Informatics"/>
            <person name="Doyle S."/>
        </authorList>
    </citation>
    <scope>NUCLEOTIDE SEQUENCE [LARGE SCALE GENOMIC DNA]</scope>
    <source>
        <strain evidence="2 3">NCTC12722</strain>
    </source>
</reference>
<evidence type="ECO:0000313" key="2">
    <source>
        <dbReference type="EMBL" id="SUU84228.1"/>
    </source>
</evidence>
<dbReference type="Proteomes" id="UP000254343">
    <property type="component" value="Unassembled WGS sequence"/>
</dbReference>
<sequence length="107" mass="10943">MSWLSSAVHSIFGGGGPSQAEINAINEQTKAVKDASATAKASADAALKAQQDANLLAQSSSVPAADSESARGAMDDELRKRLKASNGIGLPTQFGEPPVGYRMLAGQ</sequence>
<accession>A0A380W5K1</accession>